<organism evidence="2 3">
    <name type="scientific">Rossellomorea marisflavi</name>
    <dbReference type="NCBI Taxonomy" id="189381"/>
    <lineage>
        <taxon>Bacteria</taxon>
        <taxon>Bacillati</taxon>
        <taxon>Bacillota</taxon>
        <taxon>Bacilli</taxon>
        <taxon>Bacillales</taxon>
        <taxon>Bacillaceae</taxon>
        <taxon>Rossellomorea</taxon>
    </lineage>
</organism>
<dbReference type="AlphaFoldDB" id="A0A0M0G4M8"/>
<feature type="transmembrane region" description="Helical" evidence="1">
    <location>
        <begin position="73"/>
        <end position="91"/>
    </location>
</feature>
<evidence type="ECO:0000313" key="2">
    <source>
        <dbReference type="EMBL" id="KON84774.1"/>
    </source>
</evidence>
<dbReference type="RefSeq" id="WP_053428372.1">
    <property type="nucleotide sequence ID" value="NZ_LGUE01000004.1"/>
</dbReference>
<keyword evidence="1" id="KW-1133">Transmembrane helix</keyword>
<protein>
    <submittedName>
        <fullName evidence="2">2-acyl-glycerophospho-ethanolamine acyltransferase</fullName>
    </submittedName>
</protein>
<keyword evidence="1" id="KW-0472">Membrane</keyword>
<name>A0A0M0G4M8_9BACI</name>
<keyword evidence="2" id="KW-0808">Transferase</keyword>
<keyword evidence="1" id="KW-0812">Transmembrane</keyword>
<evidence type="ECO:0000256" key="1">
    <source>
        <dbReference type="SAM" id="Phobius"/>
    </source>
</evidence>
<dbReference type="Proteomes" id="UP000037405">
    <property type="component" value="Unassembled WGS sequence"/>
</dbReference>
<comment type="caution">
    <text evidence="2">The sequence shown here is derived from an EMBL/GenBank/DDBJ whole genome shotgun (WGS) entry which is preliminary data.</text>
</comment>
<keyword evidence="2" id="KW-0012">Acyltransferase</keyword>
<dbReference type="PATRIC" id="fig|189381.12.peg.2472"/>
<proteinExistence type="predicted"/>
<reference evidence="3" key="1">
    <citation type="submission" date="2015-07" db="EMBL/GenBank/DDBJ databases">
        <title>Fjat-14235 jcm11544.</title>
        <authorList>
            <person name="Liu B."/>
            <person name="Wang J."/>
            <person name="Zhu Y."/>
            <person name="Liu G."/>
            <person name="Chen Q."/>
            <person name="Chen Z."/>
            <person name="Lan J."/>
            <person name="Che J."/>
            <person name="Ge C."/>
            <person name="Shi H."/>
            <person name="Pan Z."/>
            <person name="Liu X."/>
        </authorList>
    </citation>
    <scope>NUCLEOTIDE SEQUENCE [LARGE SCALE GENOMIC DNA]</scope>
    <source>
        <strain evidence="3">JCM 11544</strain>
    </source>
</reference>
<feature type="transmembrane region" description="Helical" evidence="1">
    <location>
        <begin position="12"/>
        <end position="34"/>
    </location>
</feature>
<dbReference type="EMBL" id="LGUE01000004">
    <property type="protein sequence ID" value="KON84774.1"/>
    <property type="molecule type" value="Genomic_DNA"/>
</dbReference>
<sequence length="103" mass="11686">MQRNNLKMFTQISSYIALAMVTLLPLFLILTITRDHVVPIIRPLLLLTFLLSVFGIPLSIVSMFSKEHLAKRMIVLVINGLPLGILVYGLMMEFIDEFLRSAP</sequence>
<feature type="transmembrane region" description="Helical" evidence="1">
    <location>
        <begin position="40"/>
        <end position="61"/>
    </location>
</feature>
<evidence type="ECO:0000313" key="3">
    <source>
        <dbReference type="Proteomes" id="UP000037405"/>
    </source>
</evidence>
<gene>
    <name evidence="2" type="ORF">AF331_12200</name>
</gene>
<dbReference type="GO" id="GO:0016746">
    <property type="term" value="F:acyltransferase activity"/>
    <property type="evidence" value="ECO:0007669"/>
    <property type="project" value="UniProtKB-KW"/>
</dbReference>
<accession>A0A0M0G4M8</accession>
<dbReference type="OrthoDB" id="2942374at2"/>
<keyword evidence="3" id="KW-1185">Reference proteome</keyword>